<dbReference type="STRING" id="5098.A0A507QZ97"/>
<feature type="compositionally biased region" description="Polar residues" evidence="1">
    <location>
        <begin position="40"/>
        <end position="62"/>
    </location>
</feature>
<proteinExistence type="predicted"/>
<gene>
    <name evidence="2" type="ORF">MPDQ_003329</name>
</gene>
<sequence length="372" mass="41058">MGWFDSFSFLQSLYGGQRSRSHIPRPQSDDAVPLRRDSTTEANRGISSTSPSHSNVDTTSYIANGDDESTTLEHWIVPPEHIEQSQADVEVSNNPRAVNSACPDPHVPSSELRQSKRLSRGLAGFMTFFRRNKARHDLSISIPAHKSRRPAISSILFKDDGVNGTTGDTCDAEDTRLHTQHSQRVGHHGVECLADDASRKVSDQTILSEESARTSATVSHHPLKRTPHPVTTGYPNYVYEKPFDGIQGISSSVIEPTPSGPSKCTVGSMKLSSSECSDDESQIIYRAATIPEELRHHTPRNHPFIPTSTPRETSRREVSEGSTVSSLFDQREAAVAFNRVAERLGLQPLKLDGDDVRTVFSKLLPDYLIFSS</sequence>
<protein>
    <submittedName>
        <fullName evidence="2">Uncharacterized protein</fullName>
    </submittedName>
</protein>
<evidence type="ECO:0000313" key="2">
    <source>
        <dbReference type="EMBL" id="TQB75352.1"/>
    </source>
</evidence>
<comment type="caution">
    <text evidence="2">The sequence shown here is derived from an EMBL/GenBank/DDBJ whole genome shotgun (WGS) entry which is preliminary data.</text>
</comment>
<evidence type="ECO:0000313" key="3">
    <source>
        <dbReference type="Proteomes" id="UP000319663"/>
    </source>
</evidence>
<dbReference type="Proteomes" id="UP000319663">
    <property type="component" value="Unassembled WGS sequence"/>
</dbReference>
<dbReference type="AlphaFoldDB" id="A0A507QZ97"/>
<name>A0A507QZ97_MONPU</name>
<feature type="region of interest" description="Disordered" evidence="1">
    <location>
        <begin position="95"/>
        <end position="115"/>
    </location>
</feature>
<organism evidence="2 3">
    <name type="scientific">Monascus purpureus</name>
    <name type="common">Red mold</name>
    <name type="synonym">Monascus anka</name>
    <dbReference type="NCBI Taxonomy" id="5098"/>
    <lineage>
        <taxon>Eukaryota</taxon>
        <taxon>Fungi</taxon>
        <taxon>Dikarya</taxon>
        <taxon>Ascomycota</taxon>
        <taxon>Pezizomycotina</taxon>
        <taxon>Eurotiomycetes</taxon>
        <taxon>Eurotiomycetidae</taxon>
        <taxon>Eurotiales</taxon>
        <taxon>Aspergillaceae</taxon>
        <taxon>Monascus</taxon>
    </lineage>
</organism>
<feature type="region of interest" description="Disordered" evidence="1">
    <location>
        <begin position="210"/>
        <end position="229"/>
    </location>
</feature>
<evidence type="ECO:0000256" key="1">
    <source>
        <dbReference type="SAM" id="MobiDB-lite"/>
    </source>
</evidence>
<reference evidence="2 3" key="1">
    <citation type="submission" date="2019-06" db="EMBL/GenBank/DDBJ databases">
        <title>Wine fermentation using esterase from Monascus purpureus.</title>
        <authorList>
            <person name="Geng C."/>
            <person name="Zhang Y."/>
        </authorList>
    </citation>
    <scope>NUCLEOTIDE SEQUENCE [LARGE SCALE GENOMIC DNA]</scope>
    <source>
        <strain evidence="2">HQ1</strain>
    </source>
</reference>
<feature type="region of interest" description="Disordered" evidence="1">
    <location>
        <begin position="16"/>
        <end position="64"/>
    </location>
</feature>
<accession>A0A507QZ97</accession>
<keyword evidence="3" id="KW-1185">Reference proteome</keyword>
<dbReference type="EMBL" id="VIFY01000021">
    <property type="protein sequence ID" value="TQB75352.1"/>
    <property type="molecule type" value="Genomic_DNA"/>
</dbReference>
<feature type="region of interest" description="Disordered" evidence="1">
    <location>
        <begin position="297"/>
        <end position="323"/>
    </location>
</feature>